<dbReference type="AlphaFoldDB" id="A0A171DKC2"/>
<evidence type="ECO:0000313" key="4">
    <source>
        <dbReference type="EMBL" id="GAT69270.1"/>
    </source>
</evidence>
<comment type="caution">
    <text evidence="4">The sequence shown here is derived from an EMBL/GenBank/DDBJ whole genome shotgun (WGS) entry which is preliminary data.</text>
</comment>
<organism evidence="4 5">
    <name type="scientific">Planomonospora sphaerica</name>
    <dbReference type="NCBI Taxonomy" id="161355"/>
    <lineage>
        <taxon>Bacteria</taxon>
        <taxon>Bacillati</taxon>
        <taxon>Actinomycetota</taxon>
        <taxon>Actinomycetes</taxon>
        <taxon>Streptosporangiales</taxon>
        <taxon>Streptosporangiaceae</taxon>
        <taxon>Planomonospora</taxon>
    </lineage>
</organism>
<reference evidence="4 5" key="1">
    <citation type="journal article" date="2016" name="Genome Announc.">
        <title>Draft Genome Sequence of Planomonospora sphaerica JCM9374, a Rare Actinomycete.</title>
        <authorList>
            <person name="Dohra H."/>
            <person name="Suzuki T."/>
            <person name="Inoue Y."/>
            <person name="Kodani S."/>
        </authorList>
    </citation>
    <scope>NUCLEOTIDE SEQUENCE [LARGE SCALE GENOMIC DNA]</scope>
    <source>
        <strain evidence="4 5">JCM 9374</strain>
    </source>
</reference>
<dbReference type="SUPFAM" id="SSF50242">
    <property type="entry name" value="TIMP-like"/>
    <property type="match status" value="1"/>
</dbReference>
<evidence type="ECO:0000256" key="3">
    <source>
        <dbReference type="SAM" id="SignalP"/>
    </source>
</evidence>
<sequence>MSRVTTMLTLIAALTAGTGGTAGASSACSCAERTPRQLVEAAEVVFSATATDVRVGESTLGGGSVTAVLHTDHVYKGEPGAESAVFTRAHGSACGYEFVEGRRYLVFADVRDSRLVTTLCSGNRLLPAGDEPLRLSDRTQGRGPLTSQLITALGEPTRADTEPAAPVRTGPVDDRPAPASGRTGLMVIAVAVGAVMLTGIMWTRRRARAGRRD</sequence>
<keyword evidence="5" id="KW-1185">Reference proteome</keyword>
<accession>A0A171DKC2</accession>
<dbReference type="PROSITE" id="PS51257">
    <property type="entry name" value="PROKAR_LIPOPROTEIN"/>
    <property type="match status" value="1"/>
</dbReference>
<reference evidence="5" key="2">
    <citation type="submission" date="2016-04" db="EMBL/GenBank/DDBJ databases">
        <title>Planomonospora sphaerica JCM9374 whole genome shotgun sequence.</title>
        <authorList>
            <person name="Suzuki T."/>
            <person name="Dohra H."/>
            <person name="Kodani S."/>
        </authorList>
    </citation>
    <scope>NUCLEOTIDE SEQUENCE [LARGE SCALE GENOMIC DNA]</scope>
    <source>
        <strain evidence="5">JCM 9374</strain>
    </source>
</reference>
<evidence type="ECO:0000313" key="5">
    <source>
        <dbReference type="Proteomes" id="UP000077701"/>
    </source>
</evidence>
<keyword evidence="3" id="KW-0732">Signal</keyword>
<feature type="chain" id="PRO_5007905810" evidence="3">
    <location>
        <begin position="25"/>
        <end position="213"/>
    </location>
</feature>
<feature type="transmembrane region" description="Helical" evidence="2">
    <location>
        <begin position="184"/>
        <end position="203"/>
    </location>
</feature>
<evidence type="ECO:0000256" key="1">
    <source>
        <dbReference type="SAM" id="MobiDB-lite"/>
    </source>
</evidence>
<dbReference type="Gene3D" id="2.40.50.120">
    <property type="match status" value="1"/>
</dbReference>
<keyword evidence="2" id="KW-1133">Transmembrane helix</keyword>
<evidence type="ECO:0000256" key="2">
    <source>
        <dbReference type="SAM" id="Phobius"/>
    </source>
</evidence>
<feature type="signal peptide" evidence="3">
    <location>
        <begin position="1"/>
        <end position="24"/>
    </location>
</feature>
<dbReference type="Proteomes" id="UP000077701">
    <property type="component" value="Unassembled WGS sequence"/>
</dbReference>
<gene>
    <name evidence="4" type="ORF">PS9374_04945</name>
</gene>
<dbReference type="InterPro" id="IPR008993">
    <property type="entry name" value="TIMP-like_OB-fold"/>
</dbReference>
<feature type="region of interest" description="Disordered" evidence="1">
    <location>
        <begin position="154"/>
        <end position="178"/>
    </location>
</feature>
<protein>
    <submittedName>
        <fullName evidence="4">Cobalt transporter CbiN</fullName>
    </submittedName>
</protein>
<keyword evidence="2" id="KW-0472">Membrane</keyword>
<dbReference type="EMBL" id="BDCX01000013">
    <property type="protein sequence ID" value="GAT69270.1"/>
    <property type="molecule type" value="Genomic_DNA"/>
</dbReference>
<keyword evidence="2" id="KW-0812">Transmembrane</keyword>
<name>A0A171DKC2_9ACTN</name>
<proteinExistence type="predicted"/>